<reference evidence="2" key="1">
    <citation type="submission" date="2021-08" db="EMBL/GenBank/DDBJ databases">
        <title>Complete genome sequence of Pseudomonas phytophila.</title>
        <authorList>
            <person name="Weir B.S."/>
            <person name="Templeton M.D."/>
            <person name="Arshed S."/>
            <person name="Andersen M.T."/>
            <person name="Jayaraman J."/>
        </authorList>
    </citation>
    <scope>NUCLEOTIDE SEQUENCE</scope>
    <source>
        <strain evidence="2">ICMP 23753</strain>
    </source>
</reference>
<dbReference type="Gene3D" id="1.10.1220.170">
    <property type="match status" value="1"/>
</dbReference>
<gene>
    <name evidence="2" type="ORF">K3169_27805</name>
</gene>
<evidence type="ECO:0000313" key="2">
    <source>
        <dbReference type="EMBL" id="UXZ96050.1"/>
    </source>
</evidence>
<proteinExistence type="predicted"/>
<sequence>MTSPDNPRNENSSVETTYLLSNESNAKRLRRSVAQHKARTVLTDDMSLNLSELEVNRRIQHLPI</sequence>
<accession>A0ABY6FDR7</accession>
<feature type="region of interest" description="Disordered" evidence="1">
    <location>
        <begin position="1"/>
        <end position="21"/>
    </location>
</feature>
<name>A0ABY6FDR7_9PSED</name>
<protein>
    <submittedName>
        <fullName evidence="2">Uncharacterized protein</fullName>
    </submittedName>
</protein>
<organism evidence="2 3">
    <name type="scientific">Pseudomonas phytophila</name>
    <dbReference type="NCBI Taxonomy" id="2867264"/>
    <lineage>
        <taxon>Bacteria</taxon>
        <taxon>Pseudomonadati</taxon>
        <taxon>Pseudomonadota</taxon>
        <taxon>Gammaproteobacteria</taxon>
        <taxon>Pseudomonadales</taxon>
        <taxon>Pseudomonadaceae</taxon>
        <taxon>Pseudomonas</taxon>
    </lineage>
</organism>
<dbReference type="EMBL" id="CP081201">
    <property type="protein sequence ID" value="UXZ96050.1"/>
    <property type="molecule type" value="Genomic_DNA"/>
</dbReference>
<evidence type="ECO:0000313" key="3">
    <source>
        <dbReference type="Proteomes" id="UP001063228"/>
    </source>
</evidence>
<dbReference type="RefSeq" id="WP_231675338.1">
    <property type="nucleotide sequence ID" value="NZ_CP081201.1"/>
</dbReference>
<dbReference type="Proteomes" id="UP001063228">
    <property type="component" value="Chromosome"/>
</dbReference>
<keyword evidence="3" id="KW-1185">Reference proteome</keyword>
<evidence type="ECO:0000256" key="1">
    <source>
        <dbReference type="SAM" id="MobiDB-lite"/>
    </source>
</evidence>